<keyword evidence="3" id="KW-1185">Reference proteome</keyword>
<feature type="transmembrane region" description="Helical" evidence="1">
    <location>
        <begin position="15"/>
        <end position="35"/>
    </location>
</feature>
<reference evidence="2 3" key="1">
    <citation type="submission" date="2019-06" db="EMBL/GenBank/DDBJ databases">
        <title>Genomic Encyclopedia of Type Strains, Phase IV (KMG-V): Genome sequencing to study the core and pangenomes of soil and plant-associated prokaryotes.</title>
        <authorList>
            <person name="Whitman W."/>
        </authorList>
    </citation>
    <scope>NUCLEOTIDE SEQUENCE [LARGE SCALE GENOMIC DNA]</scope>
    <source>
        <strain evidence="2 3">BR 510</strain>
    </source>
</reference>
<protein>
    <submittedName>
        <fullName evidence="2">Uncharacterized protein</fullName>
    </submittedName>
</protein>
<keyword evidence="1" id="KW-1133">Transmembrane helix</keyword>
<keyword evidence="1" id="KW-0812">Transmembrane</keyword>
<organism evidence="2 3">
    <name type="scientific">Bradyrhizobium stylosanthis</name>
    <dbReference type="NCBI Taxonomy" id="1803665"/>
    <lineage>
        <taxon>Bacteria</taxon>
        <taxon>Pseudomonadati</taxon>
        <taxon>Pseudomonadota</taxon>
        <taxon>Alphaproteobacteria</taxon>
        <taxon>Hyphomicrobiales</taxon>
        <taxon>Nitrobacteraceae</taxon>
        <taxon>Bradyrhizobium</taxon>
    </lineage>
</organism>
<dbReference type="Proteomes" id="UP000319949">
    <property type="component" value="Unassembled WGS sequence"/>
</dbReference>
<gene>
    <name evidence="2" type="ORF">FBZ96_106602</name>
</gene>
<evidence type="ECO:0000313" key="2">
    <source>
        <dbReference type="EMBL" id="TWA97543.1"/>
    </source>
</evidence>
<name>A0A560DKB0_9BRAD</name>
<proteinExistence type="predicted"/>
<accession>A0A560DKB0</accession>
<dbReference type="EMBL" id="VITK01000006">
    <property type="protein sequence ID" value="TWA97543.1"/>
    <property type="molecule type" value="Genomic_DNA"/>
</dbReference>
<dbReference type="AlphaFoldDB" id="A0A560DKB0"/>
<evidence type="ECO:0000256" key="1">
    <source>
        <dbReference type="SAM" id="Phobius"/>
    </source>
</evidence>
<keyword evidence="1" id="KW-0472">Membrane</keyword>
<evidence type="ECO:0000313" key="3">
    <source>
        <dbReference type="Proteomes" id="UP000319949"/>
    </source>
</evidence>
<sequence length="71" mass="7483">METALTKDHNFLHRLYLAAATVTGFGGLAMTAAILSGDVSNLQQLVAVYAHAFEVGAAALMIYAVGKNKED</sequence>
<feature type="transmembrane region" description="Helical" evidence="1">
    <location>
        <begin position="47"/>
        <end position="66"/>
    </location>
</feature>
<comment type="caution">
    <text evidence="2">The sequence shown here is derived from an EMBL/GenBank/DDBJ whole genome shotgun (WGS) entry which is preliminary data.</text>
</comment>